<organism evidence="7 8">
    <name type="scientific">Rhodohalobacter mucosus</name>
    <dbReference type="NCBI Taxonomy" id="2079485"/>
    <lineage>
        <taxon>Bacteria</taxon>
        <taxon>Pseudomonadati</taxon>
        <taxon>Balneolota</taxon>
        <taxon>Balneolia</taxon>
        <taxon>Balneolales</taxon>
        <taxon>Balneolaceae</taxon>
        <taxon>Rhodohalobacter</taxon>
    </lineage>
</organism>
<comment type="similarity">
    <text evidence="2">Belongs to the threonine aldolase family.</text>
</comment>
<dbReference type="RefSeq" id="WP_109645813.1">
    <property type="nucleotide sequence ID" value="NZ_QGGB01000004.1"/>
</dbReference>
<keyword evidence="8" id="KW-1185">Reference proteome</keyword>
<dbReference type="GO" id="GO:0005829">
    <property type="term" value="C:cytosol"/>
    <property type="evidence" value="ECO:0007669"/>
    <property type="project" value="TreeGrafter"/>
</dbReference>
<dbReference type="OrthoDB" id="9774495at2"/>
<gene>
    <name evidence="7" type="ORF">DDZ15_05155</name>
</gene>
<dbReference type="Proteomes" id="UP000245533">
    <property type="component" value="Unassembled WGS sequence"/>
</dbReference>
<dbReference type="GO" id="GO:0008732">
    <property type="term" value="F:L-allo-threonine aldolase activity"/>
    <property type="evidence" value="ECO:0007669"/>
    <property type="project" value="TreeGrafter"/>
</dbReference>
<evidence type="ECO:0000256" key="3">
    <source>
        <dbReference type="ARBA" id="ARBA00022898"/>
    </source>
</evidence>
<comment type="caution">
    <text evidence="7">The sequence shown here is derived from an EMBL/GenBank/DDBJ whole genome shotgun (WGS) entry which is preliminary data.</text>
</comment>
<feature type="domain" description="Aromatic amino acid beta-eliminating lyase/threonine aldolase" evidence="6">
    <location>
        <begin position="3"/>
        <end position="286"/>
    </location>
</feature>
<dbReference type="EMBL" id="QGGB01000004">
    <property type="protein sequence ID" value="PWN07190.1"/>
    <property type="molecule type" value="Genomic_DNA"/>
</dbReference>
<dbReference type="GO" id="GO:0006567">
    <property type="term" value="P:L-threonine catabolic process"/>
    <property type="evidence" value="ECO:0007669"/>
    <property type="project" value="TreeGrafter"/>
</dbReference>
<sequence>MIDLRSDTVTKPTPGMLNAIMEAEVGDDVFSEDPTVNSFEQKMAGMFGMEAGLFVPSGTMSNQLSIAVLTRPGDEVIIDELGHVFNYESGAAAHLSSVQLRPLKGKNGKLSRQLAEEAIRPKNDWDPHTRVIAIENTTNKGGGVCYSREEMLELSNLADEQGIFLHLDGARIWNAIIKTDIEPEFFGSIADTISICFSKGLGAPVGSMMLSSADHIAKARRFRKMWGGGMRQVGLLAAAADYAVEHHFPLLEEDHRRARLFAEAVDENPSFQIDLSSVETNIVIFDVKSAMAEDVLTEFSDAGVGIIPFGPKTIRATFHFQVGDAELEKVIEVVRGYGN</sequence>
<accession>A0A316TS29</accession>
<dbReference type="InterPro" id="IPR015422">
    <property type="entry name" value="PyrdxlP-dep_Trfase_small"/>
</dbReference>
<dbReference type="PIRSF" id="PIRSF017617">
    <property type="entry name" value="Thr_aldolase"/>
    <property type="match status" value="1"/>
</dbReference>
<reference evidence="7 8" key="1">
    <citation type="submission" date="2018-05" db="EMBL/GenBank/DDBJ databases">
        <title>Rhodohalobacter halophilus gen. nov., sp. nov., a moderately halophilic member of the family Balneolaceae.</title>
        <authorList>
            <person name="Liu Z.-W."/>
        </authorList>
    </citation>
    <scope>NUCLEOTIDE SEQUENCE [LARGE SCALE GENOMIC DNA]</scope>
    <source>
        <strain evidence="7 8">8A47</strain>
    </source>
</reference>
<evidence type="ECO:0000313" key="8">
    <source>
        <dbReference type="Proteomes" id="UP000245533"/>
    </source>
</evidence>
<evidence type="ECO:0000256" key="1">
    <source>
        <dbReference type="ARBA" id="ARBA00001933"/>
    </source>
</evidence>
<evidence type="ECO:0000313" key="7">
    <source>
        <dbReference type="EMBL" id="PWN07190.1"/>
    </source>
</evidence>
<protein>
    <submittedName>
        <fullName evidence="7">Low specificity L-threonine aldolase</fullName>
    </submittedName>
</protein>
<dbReference type="SUPFAM" id="SSF53383">
    <property type="entry name" value="PLP-dependent transferases"/>
    <property type="match status" value="1"/>
</dbReference>
<dbReference type="InterPro" id="IPR015424">
    <property type="entry name" value="PyrdxlP-dep_Trfase"/>
</dbReference>
<dbReference type="Pfam" id="PF01212">
    <property type="entry name" value="Beta_elim_lyase"/>
    <property type="match status" value="1"/>
</dbReference>
<comment type="cofactor">
    <cofactor evidence="1">
        <name>pyridoxal 5'-phosphate</name>
        <dbReference type="ChEBI" id="CHEBI:597326"/>
    </cofactor>
</comment>
<dbReference type="GO" id="GO:0006545">
    <property type="term" value="P:glycine biosynthetic process"/>
    <property type="evidence" value="ECO:0007669"/>
    <property type="project" value="TreeGrafter"/>
</dbReference>
<dbReference type="PANTHER" id="PTHR48097">
    <property type="entry name" value="L-THREONINE ALDOLASE-RELATED"/>
    <property type="match status" value="1"/>
</dbReference>
<proteinExistence type="inferred from homology"/>
<dbReference type="InterPro" id="IPR001597">
    <property type="entry name" value="ArAA_b-elim_lyase/Thr_aldolase"/>
</dbReference>
<dbReference type="Gene3D" id="3.90.1150.10">
    <property type="entry name" value="Aspartate Aminotransferase, domain 1"/>
    <property type="match status" value="1"/>
</dbReference>
<keyword evidence="4" id="KW-0456">Lyase</keyword>
<dbReference type="InterPro" id="IPR015421">
    <property type="entry name" value="PyrdxlP-dep_Trfase_major"/>
</dbReference>
<dbReference type="FunFam" id="3.40.640.10:FF:000030">
    <property type="entry name" value="Low-specificity L-threonine aldolase"/>
    <property type="match status" value="1"/>
</dbReference>
<evidence type="ECO:0000256" key="4">
    <source>
        <dbReference type="ARBA" id="ARBA00023239"/>
    </source>
</evidence>
<dbReference type="PANTHER" id="PTHR48097:SF9">
    <property type="entry name" value="L-THREONINE ALDOLASE"/>
    <property type="match status" value="1"/>
</dbReference>
<keyword evidence="3" id="KW-0663">Pyridoxal phosphate</keyword>
<feature type="modified residue" description="N6-(pyridoxal phosphate)lysine" evidence="5">
    <location>
        <position position="199"/>
    </location>
</feature>
<dbReference type="NCBIfam" id="NF041359">
    <property type="entry name" value="GntG_guanitoxin"/>
    <property type="match status" value="1"/>
</dbReference>
<evidence type="ECO:0000259" key="6">
    <source>
        <dbReference type="Pfam" id="PF01212"/>
    </source>
</evidence>
<evidence type="ECO:0000256" key="5">
    <source>
        <dbReference type="PIRSR" id="PIRSR017617-1"/>
    </source>
</evidence>
<dbReference type="AlphaFoldDB" id="A0A316TS29"/>
<dbReference type="Gene3D" id="3.40.640.10">
    <property type="entry name" value="Type I PLP-dependent aspartate aminotransferase-like (Major domain)"/>
    <property type="match status" value="1"/>
</dbReference>
<dbReference type="CDD" id="cd06502">
    <property type="entry name" value="TA_like"/>
    <property type="match status" value="1"/>
</dbReference>
<name>A0A316TS29_9BACT</name>
<evidence type="ECO:0000256" key="2">
    <source>
        <dbReference type="ARBA" id="ARBA00006966"/>
    </source>
</evidence>
<dbReference type="InterPro" id="IPR023603">
    <property type="entry name" value="Low_specificity_L-TA-like"/>
</dbReference>